<dbReference type="AlphaFoldDB" id="A0A853DF64"/>
<evidence type="ECO:0000259" key="3">
    <source>
        <dbReference type="SMART" id="SM00822"/>
    </source>
</evidence>
<gene>
    <name evidence="4" type="ORF">HNR15_001572</name>
</gene>
<dbReference type="InterPro" id="IPR057326">
    <property type="entry name" value="KR_dom"/>
</dbReference>
<evidence type="ECO:0000256" key="1">
    <source>
        <dbReference type="ARBA" id="ARBA00006484"/>
    </source>
</evidence>
<feature type="domain" description="Ketoreductase" evidence="3">
    <location>
        <begin position="9"/>
        <end position="183"/>
    </location>
</feature>
<reference evidence="4 5" key="1">
    <citation type="submission" date="2020-07" db="EMBL/GenBank/DDBJ databases">
        <title>Sequencing the genomes of 1000 actinobacteria strains.</title>
        <authorList>
            <person name="Klenk H.-P."/>
        </authorList>
    </citation>
    <scope>NUCLEOTIDE SEQUENCE [LARGE SCALE GENOMIC DNA]</scope>
    <source>
        <strain evidence="4 5">DSM 29531</strain>
    </source>
</reference>
<name>A0A853DF64_9MICO</name>
<accession>A0A853DF64</accession>
<dbReference type="InterPro" id="IPR036291">
    <property type="entry name" value="NAD(P)-bd_dom_sf"/>
</dbReference>
<evidence type="ECO:0000313" key="4">
    <source>
        <dbReference type="EMBL" id="NYJ74609.1"/>
    </source>
</evidence>
<dbReference type="PANTHER" id="PTHR43669:SF3">
    <property type="entry name" value="ALCOHOL DEHYDROGENASE, PUTATIVE (AFU_ORTHOLOGUE AFUA_3G03445)-RELATED"/>
    <property type="match status" value="1"/>
</dbReference>
<evidence type="ECO:0000313" key="5">
    <source>
        <dbReference type="Proteomes" id="UP000571817"/>
    </source>
</evidence>
<dbReference type="PANTHER" id="PTHR43669">
    <property type="entry name" value="5-KETO-D-GLUCONATE 5-REDUCTASE"/>
    <property type="match status" value="1"/>
</dbReference>
<dbReference type="SUPFAM" id="SSF51735">
    <property type="entry name" value="NAD(P)-binding Rossmann-fold domains"/>
    <property type="match status" value="1"/>
</dbReference>
<dbReference type="Pfam" id="PF00106">
    <property type="entry name" value="adh_short"/>
    <property type="match status" value="1"/>
</dbReference>
<protein>
    <submittedName>
        <fullName evidence="4">NAD(P)-dependent dehydrogenase (Short-subunit alcohol dehydrogenase family)</fullName>
    </submittedName>
</protein>
<keyword evidence="5" id="KW-1185">Reference proteome</keyword>
<evidence type="ECO:0000256" key="2">
    <source>
        <dbReference type="ARBA" id="ARBA00023002"/>
    </source>
</evidence>
<dbReference type="Proteomes" id="UP000571817">
    <property type="component" value="Unassembled WGS sequence"/>
</dbReference>
<dbReference type="CDD" id="cd05233">
    <property type="entry name" value="SDR_c"/>
    <property type="match status" value="1"/>
</dbReference>
<dbReference type="PROSITE" id="PS00061">
    <property type="entry name" value="ADH_SHORT"/>
    <property type="match status" value="1"/>
</dbReference>
<dbReference type="InterPro" id="IPR002347">
    <property type="entry name" value="SDR_fam"/>
</dbReference>
<dbReference type="Gene3D" id="3.40.50.720">
    <property type="entry name" value="NAD(P)-binding Rossmann-like Domain"/>
    <property type="match status" value="1"/>
</dbReference>
<sequence>MSAPAAGAQTVVVTGAARGIGAAIATRMAADGARVVVSDRDGDELRELAARIGAHPVVADIASDGGVQQLVDAALETLGRIDVFFANAGIALGTGLSDTDDGHWATILDINVLAHVRAARALESVWEKQGGGRFVVTASAAGLLTILDDPSYAVTKHAAVAFAEWLSVTYRHRGVVVQAICPQGVQTRMLEASGELEELLSHDQALPPERVADAVATALTTEDFYILPHPEVAGYAALRSAEPDRWLAGMNKLQRKLEDARATRDGG</sequence>
<keyword evidence="2" id="KW-0560">Oxidoreductase</keyword>
<dbReference type="PRINTS" id="PR00081">
    <property type="entry name" value="GDHRDH"/>
</dbReference>
<dbReference type="GO" id="GO:0016491">
    <property type="term" value="F:oxidoreductase activity"/>
    <property type="evidence" value="ECO:0007669"/>
    <property type="project" value="UniProtKB-KW"/>
</dbReference>
<organism evidence="4 5">
    <name type="scientific">Allobranchiibius huperziae</name>
    <dbReference type="NCBI Taxonomy" id="1874116"/>
    <lineage>
        <taxon>Bacteria</taxon>
        <taxon>Bacillati</taxon>
        <taxon>Actinomycetota</taxon>
        <taxon>Actinomycetes</taxon>
        <taxon>Micrococcales</taxon>
        <taxon>Dermacoccaceae</taxon>
        <taxon>Allobranchiibius</taxon>
    </lineage>
</organism>
<proteinExistence type="inferred from homology"/>
<comment type="similarity">
    <text evidence="1">Belongs to the short-chain dehydrogenases/reductases (SDR) family.</text>
</comment>
<dbReference type="RefSeq" id="WP_179480614.1">
    <property type="nucleotide sequence ID" value="NZ_JACCFW010000001.1"/>
</dbReference>
<comment type="caution">
    <text evidence="4">The sequence shown here is derived from an EMBL/GenBank/DDBJ whole genome shotgun (WGS) entry which is preliminary data.</text>
</comment>
<dbReference type="InterPro" id="IPR020904">
    <property type="entry name" value="Sc_DH/Rdtase_CS"/>
</dbReference>
<dbReference type="EMBL" id="JACCFW010000001">
    <property type="protein sequence ID" value="NYJ74609.1"/>
    <property type="molecule type" value="Genomic_DNA"/>
</dbReference>
<dbReference type="SMART" id="SM00822">
    <property type="entry name" value="PKS_KR"/>
    <property type="match status" value="1"/>
</dbReference>